<proteinExistence type="predicted"/>
<accession>A0ACC2HGW7</accession>
<evidence type="ECO:0000313" key="1">
    <source>
        <dbReference type="EMBL" id="KAJ8014985.1"/>
    </source>
</evidence>
<comment type="caution">
    <text evidence="1">The sequence shown here is derived from an EMBL/GenBank/DDBJ whole genome shotgun (WGS) entry which is preliminary data.</text>
</comment>
<dbReference type="Proteomes" id="UP001157502">
    <property type="component" value="Chromosome 2"/>
</dbReference>
<gene>
    <name evidence="1" type="ORF">DPEC_G00021450</name>
</gene>
<reference evidence="1" key="1">
    <citation type="submission" date="2021-05" db="EMBL/GenBank/DDBJ databases">
        <authorList>
            <person name="Pan Q."/>
            <person name="Jouanno E."/>
            <person name="Zahm M."/>
            <person name="Klopp C."/>
            <person name="Cabau C."/>
            <person name="Louis A."/>
            <person name="Berthelot C."/>
            <person name="Parey E."/>
            <person name="Roest Crollius H."/>
            <person name="Montfort J."/>
            <person name="Robinson-Rechavi M."/>
            <person name="Bouchez O."/>
            <person name="Lampietro C."/>
            <person name="Lopez Roques C."/>
            <person name="Donnadieu C."/>
            <person name="Postlethwait J."/>
            <person name="Bobe J."/>
            <person name="Dillon D."/>
            <person name="Chandos A."/>
            <person name="von Hippel F."/>
            <person name="Guiguen Y."/>
        </authorList>
    </citation>
    <scope>NUCLEOTIDE SEQUENCE</scope>
    <source>
        <strain evidence="1">YG-Jan2019</strain>
    </source>
</reference>
<evidence type="ECO:0000313" key="2">
    <source>
        <dbReference type="Proteomes" id="UP001157502"/>
    </source>
</evidence>
<sequence>MARRETGRRHLSQEEVCRMRFMVCIRRKAKEVETEVKVYRAKLAIQRWRYTLMKTSRACPVGSWTPGWLWVLLISSEEEEEESARGDEKGNEVTPSRENGEREGFN</sequence>
<protein>
    <submittedName>
        <fullName evidence="1">Uncharacterized protein</fullName>
    </submittedName>
</protein>
<name>A0ACC2HGW7_DALPE</name>
<organism evidence="1 2">
    <name type="scientific">Dallia pectoralis</name>
    <name type="common">Alaska blackfish</name>
    <dbReference type="NCBI Taxonomy" id="75939"/>
    <lineage>
        <taxon>Eukaryota</taxon>
        <taxon>Metazoa</taxon>
        <taxon>Chordata</taxon>
        <taxon>Craniata</taxon>
        <taxon>Vertebrata</taxon>
        <taxon>Euteleostomi</taxon>
        <taxon>Actinopterygii</taxon>
        <taxon>Neopterygii</taxon>
        <taxon>Teleostei</taxon>
        <taxon>Protacanthopterygii</taxon>
        <taxon>Esociformes</taxon>
        <taxon>Umbridae</taxon>
        <taxon>Dallia</taxon>
    </lineage>
</organism>
<keyword evidence="2" id="KW-1185">Reference proteome</keyword>
<dbReference type="EMBL" id="CM055729">
    <property type="protein sequence ID" value="KAJ8014985.1"/>
    <property type="molecule type" value="Genomic_DNA"/>
</dbReference>